<reference evidence="1" key="1">
    <citation type="submission" date="2020-06" db="EMBL/GenBank/DDBJ databases">
        <authorList>
            <person name="Li T."/>
            <person name="Hu X."/>
            <person name="Zhang T."/>
            <person name="Song X."/>
            <person name="Zhang H."/>
            <person name="Dai N."/>
            <person name="Sheng W."/>
            <person name="Hou X."/>
            <person name="Wei L."/>
        </authorList>
    </citation>
    <scope>NUCLEOTIDE SEQUENCE</scope>
    <source>
        <strain evidence="1">KEN1</strain>
        <tissue evidence="1">Leaf</tissue>
    </source>
</reference>
<comment type="caution">
    <text evidence="1">The sequence shown here is derived from an EMBL/GenBank/DDBJ whole genome shotgun (WGS) entry which is preliminary data.</text>
</comment>
<dbReference type="EMBL" id="JACGWN010000012">
    <property type="protein sequence ID" value="KAL0415689.1"/>
    <property type="molecule type" value="Genomic_DNA"/>
</dbReference>
<organism evidence="1">
    <name type="scientific">Sesamum latifolium</name>
    <dbReference type="NCBI Taxonomy" id="2727402"/>
    <lineage>
        <taxon>Eukaryota</taxon>
        <taxon>Viridiplantae</taxon>
        <taxon>Streptophyta</taxon>
        <taxon>Embryophyta</taxon>
        <taxon>Tracheophyta</taxon>
        <taxon>Spermatophyta</taxon>
        <taxon>Magnoliopsida</taxon>
        <taxon>eudicotyledons</taxon>
        <taxon>Gunneridae</taxon>
        <taxon>Pentapetalae</taxon>
        <taxon>asterids</taxon>
        <taxon>lamiids</taxon>
        <taxon>Lamiales</taxon>
        <taxon>Pedaliaceae</taxon>
        <taxon>Sesamum</taxon>
    </lineage>
</organism>
<sequence>MSETCQECERCVFSEYQGCLREGMFSKYKGRLRECPQPGGTRAVFREKSAPVSWGSIPLEILVEVGWSLLG</sequence>
<protein>
    <submittedName>
        <fullName evidence="1">Uncharacterized protein</fullName>
    </submittedName>
</protein>
<dbReference type="AlphaFoldDB" id="A0AAW2UEI5"/>
<accession>A0AAW2UEI5</accession>
<name>A0AAW2UEI5_9LAMI</name>
<gene>
    <name evidence="1" type="ORF">Slati_3400800</name>
</gene>
<proteinExistence type="predicted"/>
<evidence type="ECO:0000313" key="1">
    <source>
        <dbReference type="EMBL" id="KAL0415689.1"/>
    </source>
</evidence>
<reference evidence="1" key="2">
    <citation type="journal article" date="2024" name="Plant">
        <title>Genomic evolution and insights into agronomic trait innovations of Sesamum species.</title>
        <authorList>
            <person name="Miao H."/>
            <person name="Wang L."/>
            <person name="Qu L."/>
            <person name="Liu H."/>
            <person name="Sun Y."/>
            <person name="Le M."/>
            <person name="Wang Q."/>
            <person name="Wei S."/>
            <person name="Zheng Y."/>
            <person name="Lin W."/>
            <person name="Duan Y."/>
            <person name="Cao H."/>
            <person name="Xiong S."/>
            <person name="Wang X."/>
            <person name="Wei L."/>
            <person name="Li C."/>
            <person name="Ma Q."/>
            <person name="Ju M."/>
            <person name="Zhao R."/>
            <person name="Li G."/>
            <person name="Mu C."/>
            <person name="Tian Q."/>
            <person name="Mei H."/>
            <person name="Zhang T."/>
            <person name="Gao T."/>
            <person name="Zhang H."/>
        </authorList>
    </citation>
    <scope>NUCLEOTIDE SEQUENCE</scope>
    <source>
        <strain evidence="1">KEN1</strain>
    </source>
</reference>